<reference evidence="3" key="1">
    <citation type="journal article" date="2019" name="Int. J. Syst. Evol. Microbiol.">
        <title>The Global Catalogue of Microorganisms (GCM) 10K type strain sequencing project: providing services to taxonomists for standard genome sequencing and annotation.</title>
        <authorList>
            <consortium name="The Broad Institute Genomics Platform"/>
            <consortium name="The Broad Institute Genome Sequencing Center for Infectious Disease"/>
            <person name="Wu L."/>
            <person name="Ma J."/>
        </authorList>
    </citation>
    <scope>NUCLEOTIDE SEQUENCE [LARGE SCALE GENOMIC DNA]</scope>
    <source>
        <strain evidence="3">JCM 9377</strain>
    </source>
</reference>
<dbReference type="InterPro" id="IPR050458">
    <property type="entry name" value="LolB"/>
</dbReference>
<dbReference type="EMBL" id="BAAAUV010000011">
    <property type="protein sequence ID" value="GAA3220840.1"/>
    <property type="molecule type" value="Genomic_DNA"/>
</dbReference>
<dbReference type="PANTHER" id="PTHR30634:SF7">
    <property type="entry name" value="VWA DOMAIN-CONTAINING PROTEIN"/>
    <property type="match status" value="1"/>
</dbReference>
<accession>A0ABP6QDH8</accession>
<evidence type="ECO:0000256" key="1">
    <source>
        <dbReference type="SAM" id="MobiDB-lite"/>
    </source>
</evidence>
<dbReference type="SUPFAM" id="SSF53300">
    <property type="entry name" value="vWA-like"/>
    <property type="match status" value="1"/>
</dbReference>
<dbReference type="PANTHER" id="PTHR30634">
    <property type="entry name" value="OUTER MEMBRANE LOLAB LIPOPROTEIN INSERTION APPARATUS"/>
    <property type="match status" value="1"/>
</dbReference>
<evidence type="ECO:0000313" key="2">
    <source>
        <dbReference type="EMBL" id="GAA3220840.1"/>
    </source>
</evidence>
<dbReference type="RefSeq" id="WP_344831675.1">
    <property type="nucleotide sequence ID" value="NZ_BAAAUV010000011.1"/>
</dbReference>
<comment type="caution">
    <text evidence="2">The sequence shown here is derived from an EMBL/GenBank/DDBJ whole genome shotgun (WGS) entry which is preliminary data.</text>
</comment>
<dbReference type="InterPro" id="IPR043737">
    <property type="entry name" value="DUF5682"/>
</dbReference>
<dbReference type="InterPro" id="IPR036465">
    <property type="entry name" value="vWFA_dom_sf"/>
</dbReference>
<organism evidence="2 3">
    <name type="scientific">Actinocorallia longicatena</name>
    <dbReference type="NCBI Taxonomy" id="111803"/>
    <lineage>
        <taxon>Bacteria</taxon>
        <taxon>Bacillati</taxon>
        <taxon>Actinomycetota</taxon>
        <taxon>Actinomycetes</taxon>
        <taxon>Streptosporangiales</taxon>
        <taxon>Thermomonosporaceae</taxon>
        <taxon>Actinocorallia</taxon>
    </lineage>
</organism>
<dbReference type="PROSITE" id="PS50890">
    <property type="entry name" value="PUA"/>
    <property type="match status" value="1"/>
</dbReference>
<name>A0ABP6QDH8_9ACTN</name>
<feature type="compositionally biased region" description="Basic and acidic residues" evidence="1">
    <location>
        <begin position="782"/>
        <end position="791"/>
    </location>
</feature>
<feature type="region of interest" description="Disordered" evidence="1">
    <location>
        <begin position="771"/>
        <end position="791"/>
    </location>
</feature>
<sequence length="1162" mass="121281">MTVTADSRALDPRTAVDGLAEGVQPFLVGVRHHSPALAVVVPALLDAARAEVVCVELPVDFQRWLPHLADEGTVAPVALAGVGADERLGFYPFADFSPELAAVRWARERGVQVLCCDLPLGDPGWSAGSAPAVDGGVDSVAFAEALAASGTGRDGDDLWDRAVEVLAPGCAPEAVRRAALGVGWALRQDAEAGTGVAPVDLAREAYMRRVIGRAASGGRRVAAVIGAFHAPALAATPSTSGEGEEGGERTTSLVPYTFDLLDSRSGYPAGIRDPRWQQAVLESGGDPGRVEEAAARAITGVCRALRAAGHTAGTGEASEALRLAGDLARLRGLPAPGRGELVEAVTTVLGQGEPLGRGRALARALETVLVGTERGRVAPGTPRSGLGPSVEGELAALRLPCPDAPEPREVRLDPLRSDLDRRREILLRRLAVCGVGYGETVQVSGVGDGSALSTKWRLAWTPAVPVRLDLAGVRGVTAAQAAAGTLGETFRREAADGGSTCAQILTGLGAAAHCDLTALVADRLAAAADTLPATGTLPELIEGLDLLEALLRGHLPGTTPEILRDASGLTETLLEAAVRTLPGLAGSDRPEDAVALVDFAARAAEHHLGLRMGAELDSLARVGSPMVQGVALAVRVLLDLDDSQTLGVRVAAWIDNATGPDGRRRLSRRLGGLLVAAGPLLQSAPAALDPMIDRIDGLPDQQFLDRLPALRGGFDALAPAARGRLLETVTERVGDRIDLSLDAPAELLALWAAADAEALSVLDTLWPQDGAQAGEPVAAPARSRDTAGGADRRLSTTDRWRLLLGRETDRVSGGARRHAHALDELYGAGKGEGAGDFAAETGAGQEASFPTAREWAEELDALFGAEVREEVLAQAVDAGRTDVLAELDPGSVRPSVELLTSVLSLAGGMPEQQLARLRPLVRRLVDELARELATRMRPALTGLATPRPTRRPGGRLDLPRTLRANLAHTHRLDDGRTVVLPERPVFSTRSRREADWRLILVVDVSGSMEASVIWSALTAAVLGGVPTLSTHFLAFSTQVIDLTDRVTDPLSLLLEVQVGGGTHIAAGLAHARSLMTVPSRTLITVVSDFEEGYPLGGLLGEVRALAASGAHLMGCAALDDTGNPRYSEPVARQLVAAGMPVAALSPLALARWVGDRLRGETR</sequence>
<protein>
    <submittedName>
        <fullName evidence="2">DUF5682 family protein</fullName>
    </submittedName>
</protein>
<dbReference type="InterPro" id="IPR008912">
    <property type="entry name" value="Uncharacterised_CoxE"/>
</dbReference>
<dbReference type="Pfam" id="PF18934">
    <property type="entry name" value="DUF5682"/>
    <property type="match status" value="1"/>
</dbReference>
<dbReference type="Pfam" id="PF05762">
    <property type="entry name" value="VWA_CoxE"/>
    <property type="match status" value="1"/>
</dbReference>
<proteinExistence type="predicted"/>
<evidence type="ECO:0000313" key="3">
    <source>
        <dbReference type="Proteomes" id="UP001501237"/>
    </source>
</evidence>
<dbReference type="Proteomes" id="UP001501237">
    <property type="component" value="Unassembled WGS sequence"/>
</dbReference>
<keyword evidence="3" id="KW-1185">Reference proteome</keyword>
<gene>
    <name evidence="2" type="ORF">GCM10010468_45670</name>
</gene>